<sequence>MTVDEHNEPSDDAKRIAELQKQRRKAQQLQSENTVLLDQNQARNVAGNKKRRFNTRFDLWGI</sequence>
<evidence type="ECO:0000313" key="3">
    <source>
        <dbReference type="Proteomes" id="UP000694005"/>
    </source>
</evidence>
<organism evidence="2 3">
    <name type="scientific">Brassica campestris</name>
    <name type="common">Field mustard</name>
    <dbReference type="NCBI Taxonomy" id="3711"/>
    <lineage>
        <taxon>Eukaryota</taxon>
        <taxon>Viridiplantae</taxon>
        <taxon>Streptophyta</taxon>
        <taxon>Embryophyta</taxon>
        <taxon>Tracheophyta</taxon>
        <taxon>Spermatophyta</taxon>
        <taxon>Magnoliopsida</taxon>
        <taxon>eudicotyledons</taxon>
        <taxon>Gunneridae</taxon>
        <taxon>Pentapetalae</taxon>
        <taxon>rosids</taxon>
        <taxon>malvids</taxon>
        <taxon>Brassicales</taxon>
        <taxon>Brassicaceae</taxon>
        <taxon>Brassiceae</taxon>
        <taxon>Brassica</taxon>
    </lineage>
</organism>
<feature type="region of interest" description="Disordered" evidence="1">
    <location>
        <begin position="1"/>
        <end position="35"/>
    </location>
</feature>
<dbReference type="Proteomes" id="UP000694005">
    <property type="component" value="Chromosome A07"/>
</dbReference>
<dbReference type="EMBL" id="LS974623">
    <property type="protein sequence ID" value="CAG7901137.1"/>
    <property type="molecule type" value="Genomic_DNA"/>
</dbReference>
<accession>A0A8D9M882</accession>
<feature type="compositionally biased region" description="Basic and acidic residues" evidence="1">
    <location>
        <begin position="1"/>
        <end position="21"/>
    </location>
</feature>
<protein>
    <submittedName>
        <fullName evidence="2">Uncharacterized protein</fullName>
    </submittedName>
</protein>
<name>A0A8D9M882_BRACM</name>
<dbReference type="AlphaFoldDB" id="A0A8D9M882"/>
<evidence type="ECO:0000256" key="1">
    <source>
        <dbReference type="SAM" id="MobiDB-lite"/>
    </source>
</evidence>
<evidence type="ECO:0000313" key="2">
    <source>
        <dbReference type="EMBL" id="CAG7901137.1"/>
    </source>
</evidence>
<gene>
    <name evidence="2" type="ORF">BRAPAZ1V2_A07P07810.2</name>
</gene>
<proteinExistence type="predicted"/>
<dbReference type="Gramene" id="A07p07810.2_BraZ1">
    <property type="protein sequence ID" value="A07p07810.2_BraZ1.CDS"/>
    <property type="gene ID" value="A07g07810.2_BraZ1"/>
</dbReference>
<reference evidence="2 3" key="1">
    <citation type="submission" date="2021-07" db="EMBL/GenBank/DDBJ databases">
        <authorList>
            <consortium name="Genoscope - CEA"/>
            <person name="William W."/>
        </authorList>
    </citation>
    <scope>NUCLEOTIDE SEQUENCE [LARGE SCALE GENOMIC DNA]</scope>
</reference>